<protein>
    <submittedName>
        <fullName evidence="4">LytR family transcriptional attenuator</fullName>
    </submittedName>
</protein>
<dbReference type="PANTHER" id="PTHR33392">
    <property type="entry name" value="POLYISOPRENYL-TEICHOIC ACID--PEPTIDOGLYCAN TEICHOIC ACID TRANSFERASE TAGU"/>
    <property type="match status" value="1"/>
</dbReference>
<comment type="similarity">
    <text evidence="1">Belongs to the LytR/CpsA/Psr (LCP) family.</text>
</comment>
<name>A0A542ZS23_9ACTN</name>
<sequence>MIGVLLLAWLVFLVATPFIAWGKSTKEPVFTAAERPEKQPGTVYLLAGSDSRDGLDDAERERLGTGDTEGKRADTMIMYVVPKSGPPTMISLPRDSYVPIPGHGTNKLNAAYAIGGPELLVATVESVTGVRIDHYIEVGFGGFVNVIDAVGGVEICPKEDIQDKNSRLDVKAGCQNADGATALAYARMRYADPLGDLGRMHRQREMMSGVAKKVVSPWTVINPFRWWGVNMGMASALTVDEDTSVIGLARIAPSVMQVGRGKGVTLMVPVSDPNLQTEVGSSMKWDSEEALAMFEQVKSGDTTGIERFKQEF</sequence>
<dbReference type="Pfam" id="PF03816">
    <property type="entry name" value="LytR_cpsA_psr"/>
    <property type="match status" value="1"/>
</dbReference>
<dbReference type="InterPro" id="IPR050922">
    <property type="entry name" value="LytR/CpsA/Psr_CW_biosynth"/>
</dbReference>
<dbReference type="PANTHER" id="PTHR33392:SF6">
    <property type="entry name" value="POLYISOPRENYL-TEICHOIC ACID--PEPTIDOGLYCAN TEICHOIC ACID TRANSFERASE TAGU"/>
    <property type="match status" value="1"/>
</dbReference>
<comment type="caution">
    <text evidence="4">The sequence shown here is derived from an EMBL/GenBank/DDBJ whole genome shotgun (WGS) entry which is preliminary data.</text>
</comment>
<dbReference type="Proteomes" id="UP000316196">
    <property type="component" value="Unassembled WGS sequence"/>
</dbReference>
<accession>A0A542ZS23</accession>
<feature type="region of interest" description="Disordered" evidence="2">
    <location>
        <begin position="47"/>
        <end position="68"/>
    </location>
</feature>
<organism evidence="4 5">
    <name type="scientific">Propioniferax innocua</name>
    <dbReference type="NCBI Taxonomy" id="1753"/>
    <lineage>
        <taxon>Bacteria</taxon>
        <taxon>Bacillati</taxon>
        <taxon>Actinomycetota</taxon>
        <taxon>Actinomycetes</taxon>
        <taxon>Propionibacteriales</taxon>
        <taxon>Propionibacteriaceae</taxon>
        <taxon>Propioniferax</taxon>
    </lineage>
</organism>
<dbReference type="EMBL" id="VFOR01000001">
    <property type="protein sequence ID" value="TQL63049.1"/>
    <property type="molecule type" value="Genomic_DNA"/>
</dbReference>
<feature type="compositionally biased region" description="Basic and acidic residues" evidence="2">
    <location>
        <begin position="50"/>
        <end position="68"/>
    </location>
</feature>
<proteinExistence type="inferred from homology"/>
<reference evidence="4 5" key="1">
    <citation type="submission" date="2019-06" db="EMBL/GenBank/DDBJ databases">
        <title>Sequencing the genomes of 1000 actinobacteria strains.</title>
        <authorList>
            <person name="Klenk H.-P."/>
        </authorList>
    </citation>
    <scope>NUCLEOTIDE SEQUENCE [LARGE SCALE GENOMIC DNA]</scope>
    <source>
        <strain evidence="4 5">DSM 8251</strain>
    </source>
</reference>
<dbReference type="Gene3D" id="3.40.630.190">
    <property type="entry name" value="LCP protein"/>
    <property type="match status" value="1"/>
</dbReference>
<keyword evidence="5" id="KW-1185">Reference proteome</keyword>
<feature type="domain" description="Cell envelope-related transcriptional attenuator" evidence="3">
    <location>
        <begin position="72"/>
        <end position="214"/>
    </location>
</feature>
<evidence type="ECO:0000256" key="2">
    <source>
        <dbReference type="SAM" id="MobiDB-lite"/>
    </source>
</evidence>
<evidence type="ECO:0000313" key="5">
    <source>
        <dbReference type="Proteomes" id="UP000316196"/>
    </source>
</evidence>
<evidence type="ECO:0000259" key="3">
    <source>
        <dbReference type="Pfam" id="PF03816"/>
    </source>
</evidence>
<dbReference type="AlphaFoldDB" id="A0A542ZS23"/>
<dbReference type="NCBIfam" id="TIGR00350">
    <property type="entry name" value="lytR_cpsA_psr"/>
    <property type="match status" value="1"/>
</dbReference>
<dbReference type="InterPro" id="IPR004474">
    <property type="entry name" value="LytR_CpsA_psr"/>
</dbReference>
<evidence type="ECO:0000313" key="4">
    <source>
        <dbReference type="EMBL" id="TQL63049.1"/>
    </source>
</evidence>
<evidence type="ECO:0000256" key="1">
    <source>
        <dbReference type="ARBA" id="ARBA00006068"/>
    </source>
</evidence>
<gene>
    <name evidence="4" type="ORF">FB460_0849</name>
</gene>